<keyword evidence="2" id="KW-1185">Reference proteome</keyword>
<protein>
    <submittedName>
        <fullName evidence="1">Uncharacterized protein</fullName>
    </submittedName>
</protein>
<gene>
    <name evidence="1" type="ORF">SCLCIDRAFT_1209798</name>
</gene>
<reference evidence="2" key="2">
    <citation type="submission" date="2015-01" db="EMBL/GenBank/DDBJ databases">
        <title>Evolutionary Origins and Diversification of the Mycorrhizal Mutualists.</title>
        <authorList>
            <consortium name="DOE Joint Genome Institute"/>
            <consortium name="Mycorrhizal Genomics Consortium"/>
            <person name="Kohler A."/>
            <person name="Kuo A."/>
            <person name="Nagy L.G."/>
            <person name="Floudas D."/>
            <person name="Copeland A."/>
            <person name="Barry K.W."/>
            <person name="Cichocki N."/>
            <person name="Veneault-Fourrey C."/>
            <person name="LaButti K."/>
            <person name="Lindquist E.A."/>
            <person name="Lipzen A."/>
            <person name="Lundell T."/>
            <person name="Morin E."/>
            <person name="Murat C."/>
            <person name="Riley R."/>
            <person name="Ohm R."/>
            <person name="Sun H."/>
            <person name="Tunlid A."/>
            <person name="Henrissat B."/>
            <person name="Grigoriev I.V."/>
            <person name="Hibbett D.S."/>
            <person name="Martin F."/>
        </authorList>
    </citation>
    <scope>NUCLEOTIDE SEQUENCE [LARGE SCALE GENOMIC DNA]</scope>
    <source>
        <strain evidence="2">Foug A</strain>
    </source>
</reference>
<reference evidence="1 2" key="1">
    <citation type="submission" date="2014-04" db="EMBL/GenBank/DDBJ databases">
        <authorList>
            <consortium name="DOE Joint Genome Institute"/>
            <person name="Kuo A."/>
            <person name="Kohler A."/>
            <person name="Nagy L.G."/>
            <person name="Floudas D."/>
            <person name="Copeland A."/>
            <person name="Barry K.W."/>
            <person name="Cichocki N."/>
            <person name="Veneault-Fourrey C."/>
            <person name="LaButti K."/>
            <person name="Lindquist E.A."/>
            <person name="Lipzen A."/>
            <person name="Lundell T."/>
            <person name="Morin E."/>
            <person name="Murat C."/>
            <person name="Sun H."/>
            <person name="Tunlid A."/>
            <person name="Henrissat B."/>
            <person name="Grigoriev I.V."/>
            <person name="Hibbett D.S."/>
            <person name="Martin F."/>
            <person name="Nordberg H.P."/>
            <person name="Cantor M.N."/>
            <person name="Hua S.X."/>
        </authorList>
    </citation>
    <scope>NUCLEOTIDE SEQUENCE [LARGE SCALE GENOMIC DNA]</scope>
    <source>
        <strain evidence="1 2">Foug A</strain>
    </source>
</reference>
<proteinExistence type="predicted"/>
<organism evidence="1 2">
    <name type="scientific">Scleroderma citrinum Foug A</name>
    <dbReference type="NCBI Taxonomy" id="1036808"/>
    <lineage>
        <taxon>Eukaryota</taxon>
        <taxon>Fungi</taxon>
        <taxon>Dikarya</taxon>
        <taxon>Basidiomycota</taxon>
        <taxon>Agaricomycotina</taxon>
        <taxon>Agaricomycetes</taxon>
        <taxon>Agaricomycetidae</taxon>
        <taxon>Boletales</taxon>
        <taxon>Sclerodermatineae</taxon>
        <taxon>Sclerodermataceae</taxon>
        <taxon>Scleroderma</taxon>
    </lineage>
</organism>
<sequence length="139" mass="15441">MSSPESLSFENVHKLLSDTNLSASSFVQSVLTTVFQSSLETESESDSSQAILDQLFSPNCEVRRDHLPQSLTELKDDFVARRAGCRTASVKFEQIISTNDDKPEQPAVVAGAFVVTRFMPYLIRAAPAQRLTYVYFSAK</sequence>
<evidence type="ECO:0000313" key="1">
    <source>
        <dbReference type="EMBL" id="KIM67694.1"/>
    </source>
</evidence>
<dbReference type="InParanoid" id="A0A0C3EHF9"/>
<dbReference type="EMBL" id="KN822011">
    <property type="protein sequence ID" value="KIM67694.1"/>
    <property type="molecule type" value="Genomic_DNA"/>
</dbReference>
<dbReference type="HOGENOM" id="CLU_1846303_0_0_1"/>
<dbReference type="OrthoDB" id="3197409at2759"/>
<evidence type="ECO:0000313" key="2">
    <source>
        <dbReference type="Proteomes" id="UP000053989"/>
    </source>
</evidence>
<name>A0A0C3EHF9_9AGAM</name>
<dbReference type="Proteomes" id="UP000053989">
    <property type="component" value="Unassembled WGS sequence"/>
</dbReference>
<accession>A0A0C3EHF9</accession>
<dbReference type="AlphaFoldDB" id="A0A0C3EHF9"/>